<comment type="caution">
    <text evidence="1">The sequence shown here is derived from an EMBL/GenBank/DDBJ whole genome shotgun (WGS) entry which is preliminary data.</text>
</comment>
<gene>
    <name evidence="1" type="ORF">BV25DRAFT_1915353</name>
</gene>
<evidence type="ECO:0000313" key="2">
    <source>
        <dbReference type="Proteomes" id="UP000814140"/>
    </source>
</evidence>
<keyword evidence="2" id="KW-1185">Reference proteome</keyword>
<protein>
    <submittedName>
        <fullName evidence="1">Uncharacterized protein</fullName>
    </submittedName>
</protein>
<name>A0ACB8T5P6_9AGAM</name>
<reference evidence="1" key="1">
    <citation type="submission" date="2021-03" db="EMBL/GenBank/DDBJ databases">
        <authorList>
            <consortium name="DOE Joint Genome Institute"/>
            <person name="Ahrendt S."/>
            <person name="Looney B.P."/>
            <person name="Miyauchi S."/>
            <person name="Morin E."/>
            <person name="Drula E."/>
            <person name="Courty P.E."/>
            <person name="Chicoki N."/>
            <person name="Fauchery L."/>
            <person name="Kohler A."/>
            <person name="Kuo A."/>
            <person name="Labutti K."/>
            <person name="Pangilinan J."/>
            <person name="Lipzen A."/>
            <person name="Riley R."/>
            <person name="Andreopoulos W."/>
            <person name="He G."/>
            <person name="Johnson J."/>
            <person name="Barry K.W."/>
            <person name="Grigoriev I.V."/>
            <person name="Nagy L."/>
            <person name="Hibbett D."/>
            <person name="Henrissat B."/>
            <person name="Matheny P.B."/>
            <person name="Labbe J."/>
            <person name="Martin F."/>
        </authorList>
    </citation>
    <scope>NUCLEOTIDE SEQUENCE</scope>
    <source>
        <strain evidence="1">HHB10654</strain>
    </source>
</reference>
<reference evidence="1" key="2">
    <citation type="journal article" date="2022" name="New Phytol.">
        <title>Evolutionary transition to the ectomycorrhizal habit in the genomes of a hyperdiverse lineage of mushroom-forming fungi.</title>
        <authorList>
            <person name="Looney B."/>
            <person name="Miyauchi S."/>
            <person name="Morin E."/>
            <person name="Drula E."/>
            <person name="Courty P.E."/>
            <person name="Kohler A."/>
            <person name="Kuo A."/>
            <person name="LaButti K."/>
            <person name="Pangilinan J."/>
            <person name="Lipzen A."/>
            <person name="Riley R."/>
            <person name="Andreopoulos W."/>
            <person name="He G."/>
            <person name="Johnson J."/>
            <person name="Nolan M."/>
            <person name="Tritt A."/>
            <person name="Barry K.W."/>
            <person name="Grigoriev I.V."/>
            <person name="Nagy L.G."/>
            <person name="Hibbett D."/>
            <person name="Henrissat B."/>
            <person name="Matheny P.B."/>
            <person name="Labbe J."/>
            <person name="Martin F.M."/>
        </authorList>
    </citation>
    <scope>NUCLEOTIDE SEQUENCE</scope>
    <source>
        <strain evidence="1">HHB10654</strain>
    </source>
</reference>
<proteinExistence type="predicted"/>
<evidence type="ECO:0000313" key="1">
    <source>
        <dbReference type="EMBL" id="KAI0063451.1"/>
    </source>
</evidence>
<accession>A0ACB8T5P6</accession>
<organism evidence="1 2">
    <name type="scientific">Artomyces pyxidatus</name>
    <dbReference type="NCBI Taxonomy" id="48021"/>
    <lineage>
        <taxon>Eukaryota</taxon>
        <taxon>Fungi</taxon>
        <taxon>Dikarya</taxon>
        <taxon>Basidiomycota</taxon>
        <taxon>Agaricomycotina</taxon>
        <taxon>Agaricomycetes</taxon>
        <taxon>Russulales</taxon>
        <taxon>Auriscalpiaceae</taxon>
        <taxon>Artomyces</taxon>
    </lineage>
</organism>
<sequence length="150" mass="17291">MPSLSFPPPDPASHEHEELVRWPPHDSYRLPSYRAAYLHRYHPYPRSRRGHWEDILILHEIVDTSPSPPLEIASHVPAAALPSHHVERRGAEFSTDEDTVHPLENVHAPEQPRPRGWLQVFLMFITACVNRMHHICFGGKEVVQRGDKVI</sequence>
<dbReference type="Proteomes" id="UP000814140">
    <property type="component" value="Unassembled WGS sequence"/>
</dbReference>
<dbReference type="EMBL" id="MU277203">
    <property type="protein sequence ID" value="KAI0063451.1"/>
    <property type="molecule type" value="Genomic_DNA"/>
</dbReference>